<dbReference type="PANTHER" id="PTHR43229">
    <property type="entry name" value="NODULATION PROTEIN J"/>
    <property type="match status" value="1"/>
</dbReference>
<accession>A0A7K1UXJ1</accession>
<dbReference type="EMBL" id="WRPP01000003">
    <property type="protein sequence ID" value="MVU79103.1"/>
    <property type="molecule type" value="Genomic_DNA"/>
</dbReference>
<dbReference type="GO" id="GO:0046677">
    <property type="term" value="P:response to antibiotic"/>
    <property type="evidence" value="ECO:0007669"/>
    <property type="project" value="UniProtKB-KW"/>
</dbReference>
<evidence type="ECO:0000259" key="7">
    <source>
        <dbReference type="PROSITE" id="PS51012"/>
    </source>
</evidence>
<dbReference type="PIRSF" id="PIRSF006648">
    <property type="entry name" value="DrrB"/>
    <property type="match status" value="1"/>
</dbReference>
<keyword evidence="3 6" id="KW-1133">Transmembrane helix</keyword>
<gene>
    <name evidence="8" type="ORF">GPX89_17855</name>
</gene>
<comment type="similarity">
    <text evidence="6">Belongs to the ABC-2 integral membrane protein family.</text>
</comment>
<keyword evidence="5" id="KW-0046">Antibiotic resistance</keyword>
<evidence type="ECO:0000256" key="1">
    <source>
        <dbReference type="ARBA" id="ARBA00004141"/>
    </source>
</evidence>
<proteinExistence type="inferred from homology"/>
<feature type="transmembrane region" description="Helical" evidence="6">
    <location>
        <begin position="233"/>
        <end position="253"/>
    </location>
</feature>
<sequence length="262" mass="27449">MSTATTTVAPGSLSTSLADSSIMLRRNFKHILRNPVTVFNAALMPVMMLLIFVYVFGSAFNVGGHYIDYATPGMLLLAINYGLSGTAVSVSSDMAKGVINRFKVMDVSRGAVLTGHVAATILTNVIAIGAVLGVAFALGFRSPASAGEWLGAIGVMLAVSFASSWLVVALGMAAKTPESAGMSVVPLIMLPFLSSAIVPADKMGQGVRQFAEYQPFTPIIESLRGFLTGHPSGGYTVVALAWCAGFAIVGYLWSRATFNKRA</sequence>
<name>A0A7K1UXJ1_9NOCA</name>
<dbReference type="GO" id="GO:0140359">
    <property type="term" value="F:ABC-type transporter activity"/>
    <property type="evidence" value="ECO:0007669"/>
    <property type="project" value="InterPro"/>
</dbReference>
<evidence type="ECO:0000256" key="2">
    <source>
        <dbReference type="ARBA" id="ARBA00022692"/>
    </source>
</evidence>
<evidence type="ECO:0000256" key="3">
    <source>
        <dbReference type="ARBA" id="ARBA00022989"/>
    </source>
</evidence>
<dbReference type="Proteomes" id="UP000466794">
    <property type="component" value="Unassembled WGS sequence"/>
</dbReference>
<evidence type="ECO:0000256" key="5">
    <source>
        <dbReference type="ARBA" id="ARBA00023251"/>
    </source>
</evidence>
<feature type="transmembrane region" description="Helical" evidence="6">
    <location>
        <begin position="36"/>
        <end position="57"/>
    </location>
</feature>
<feature type="transmembrane region" description="Helical" evidence="6">
    <location>
        <begin position="69"/>
        <end position="90"/>
    </location>
</feature>
<keyword evidence="2 6" id="KW-0812">Transmembrane</keyword>
<feature type="transmembrane region" description="Helical" evidence="6">
    <location>
        <begin position="180"/>
        <end position="200"/>
    </location>
</feature>
<reference evidence="8 9" key="1">
    <citation type="submission" date="2019-12" db="EMBL/GenBank/DDBJ databases">
        <title>Nocardia sp. nov. ET3-3 isolated from soil.</title>
        <authorList>
            <person name="Kanchanasin P."/>
            <person name="Tanasupawat S."/>
            <person name="Yuki M."/>
            <person name="Kudo T."/>
        </authorList>
    </citation>
    <scope>NUCLEOTIDE SEQUENCE [LARGE SCALE GENOMIC DNA]</scope>
    <source>
        <strain evidence="8 9">ET3-3</strain>
    </source>
</reference>
<dbReference type="PANTHER" id="PTHR43229:SF2">
    <property type="entry name" value="NODULATION PROTEIN J"/>
    <property type="match status" value="1"/>
</dbReference>
<evidence type="ECO:0000256" key="4">
    <source>
        <dbReference type="ARBA" id="ARBA00023136"/>
    </source>
</evidence>
<feature type="transmembrane region" description="Helical" evidence="6">
    <location>
        <begin position="111"/>
        <end position="137"/>
    </location>
</feature>
<protein>
    <recommendedName>
        <fullName evidence="6">Transport permease protein</fullName>
    </recommendedName>
</protein>
<dbReference type="InterPro" id="IPR051784">
    <property type="entry name" value="Nod_factor_ABC_transporter"/>
</dbReference>
<keyword evidence="9" id="KW-1185">Reference proteome</keyword>
<dbReference type="InterPro" id="IPR000412">
    <property type="entry name" value="ABC_2_transport"/>
</dbReference>
<keyword evidence="6" id="KW-1003">Cell membrane</keyword>
<organism evidence="8 9">
    <name type="scientific">Nocardia terrae</name>
    <dbReference type="NCBI Taxonomy" id="2675851"/>
    <lineage>
        <taxon>Bacteria</taxon>
        <taxon>Bacillati</taxon>
        <taxon>Actinomycetota</taxon>
        <taxon>Actinomycetes</taxon>
        <taxon>Mycobacteriales</taxon>
        <taxon>Nocardiaceae</taxon>
        <taxon>Nocardia</taxon>
    </lineage>
</organism>
<comment type="subcellular location">
    <subcellularLocation>
        <location evidence="6">Cell membrane</location>
        <topology evidence="6">Multi-pass membrane protein</topology>
    </subcellularLocation>
    <subcellularLocation>
        <location evidence="1">Membrane</location>
        <topology evidence="1">Multi-pass membrane protein</topology>
    </subcellularLocation>
</comment>
<dbReference type="InterPro" id="IPR013525">
    <property type="entry name" value="ABC2_TM"/>
</dbReference>
<dbReference type="InterPro" id="IPR047817">
    <property type="entry name" value="ABC2_TM_bact-type"/>
</dbReference>
<dbReference type="RefSeq" id="WP_157388681.1">
    <property type="nucleotide sequence ID" value="NZ_WRPP01000003.1"/>
</dbReference>
<evidence type="ECO:0000313" key="9">
    <source>
        <dbReference type="Proteomes" id="UP000466794"/>
    </source>
</evidence>
<evidence type="ECO:0000313" key="8">
    <source>
        <dbReference type="EMBL" id="MVU79103.1"/>
    </source>
</evidence>
<feature type="domain" description="ABC transmembrane type-2" evidence="7">
    <location>
        <begin position="36"/>
        <end position="261"/>
    </location>
</feature>
<keyword evidence="6" id="KW-0813">Transport</keyword>
<dbReference type="GO" id="GO:0043190">
    <property type="term" value="C:ATP-binding cassette (ABC) transporter complex"/>
    <property type="evidence" value="ECO:0007669"/>
    <property type="project" value="InterPro"/>
</dbReference>
<evidence type="ECO:0000256" key="6">
    <source>
        <dbReference type="RuleBase" id="RU361157"/>
    </source>
</evidence>
<comment type="caution">
    <text evidence="8">The sequence shown here is derived from an EMBL/GenBank/DDBJ whole genome shotgun (WGS) entry which is preliminary data.</text>
</comment>
<dbReference type="AlphaFoldDB" id="A0A7K1UXJ1"/>
<dbReference type="PROSITE" id="PS51012">
    <property type="entry name" value="ABC_TM2"/>
    <property type="match status" value="1"/>
</dbReference>
<keyword evidence="4 6" id="KW-0472">Membrane</keyword>
<feature type="transmembrane region" description="Helical" evidence="6">
    <location>
        <begin position="149"/>
        <end position="173"/>
    </location>
</feature>
<dbReference type="Pfam" id="PF01061">
    <property type="entry name" value="ABC2_membrane"/>
    <property type="match status" value="1"/>
</dbReference>